<organism evidence="6 7">
    <name type="scientific">Morchella conica CCBAS932</name>
    <dbReference type="NCBI Taxonomy" id="1392247"/>
    <lineage>
        <taxon>Eukaryota</taxon>
        <taxon>Fungi</taxon>
        <taxon>Dikarya</taxon>
        <taxon>Ascomycota</taxon>
        <taxon>Pezizomycotina</taxon>
        <taxon>Pezizomycetes</taxon>
        <taxon>Pezizales</taxon>
        <taxon>Morchellaceae</taxon>
        <taxon>Morchella</taxon>
    </lineage>
</organism>
<dbReference type="AlphaFoldDB" id="A0A3N4L345"/>
<feature type="non-terminal residue" evidence="6">
    <location>
        <position position="139"/>
    </location>
</feature>
<accession>A0A3N4L345</accession>
<proteinExistence type="predicted"/>
<evidence type="ECO:0000259" key="5">
    <source>
        <dbReference type="PROSITE" id="PS50222"/>
    </source>
</evidence>
<dbReference type="FunFam" id="1.10.238.10:FF:000001">
    <property type="entry name" value="Calmodulin 1"/>
    <property type="match status" value="1"/>
</dbReference>
<dbReference type="InParanoid" id="A0A3N4L345"/>
<dbReference type="OrthoDB" id="343296at2759"/>
<keyword evidence="2" id="KW-0479">Metal-binding</keyword>
<dbReference type="Proteomes" id="UP000277580">
    <property type="component" value="Unassembled WGS sequence"/>
</dbReference>
<feature type="domain" description="EF-hand" evidence="5">
    <location>
        <begin position="5"/>
        <end position="40"/>
    </location>
</feature>
<evidence type="ECO:0000256" key="2">
    <source>
        <dbReference type="ARBA" id="ARBA00022723"/>
    </source>
</evidence>
<dbReference type="Gene3D" id="1.10.238.10">
    <property type="entry name" value="EF-hand"/>
    <property type="match status" value="2"/>
</dbReference>
<sequence length="139" mass="15764">ELSEEQKAEINEAFHLFDLDKDRMIDYHELKVAMKALGFDVPKSELLHILRDHGTPSRLFITQDSFTSIMTQKILDRNPLEEISRAFDLFAGVAGGIGDGQDAKIAIDDLRRVAKELGETLEEEELRAMIDEFDIDNDG</sequence>
<dbReference type="EMBL" id="ML119106">
    <property type="protein sequence ID" value="RPB17277.1"/>
    <property type="molecule type" value="Genomic_DNA"/>
</dbReference>
<evidence type="ECO:0000256" key="4">
    <source>
        <dbReference type="ARBA" id="ARBA00022837"/>
    </source>
</evidence>
<dbReference type="GO" id="GO:0005509">
    <property type="term" value="F:calcium ion binding"/>
    <property type="evidence" value="ECO:0007669"/>
    <property type="project" value="InterPro"/>
</dbReference>
<gene>
    <name evidence="6" type="ORF">P167DRAFT_476911</name>
</gene>
<dbReference type="PANTHER" id="PTHR23048">
    <property type="entry name" value="MYOSIN LIGHT CHAIN 1, 3"/>
    <property type="match status" value="1"/>
</dbReference>
<reference evidence="6 7" key="1">
    <citation type="journal article" date="2018" name="Nat. Ecol. Evol.">
        <title>Pezizomycetes genomes reveal the molecular basis of ectomycorrhizal truffle lifestyle.</title>
        <authorList>
            <person name="Murat C."/>
            <person name="Payen T."/>
            <person name="Noel B."/>
            <person name="Kuo A."/>
            <person name="Morin E."/>
            <person name="Chen J."/>
            <person name="Kohler A."/>
            <person name="Krizsan K."/>
            <person name="Balestrini R."/>
            <person name="Da Silva C."/>
            <person name="Montanini B."/>
            <person name="Hainaut M."/>
            <person name="Levati E."/>
            <person name="Barry K.W."/>
            <person name="Belfiori B."/>
            <person name="Cichocki N."/>
            <person name="Clum A."/>
            <person name="Dockter R.B."/>
            <person name="Fauchery L."/>
            <person name="Guy J."/>
            <person name="Iotti M."/>
            <person name="Le Tacon F."/>
            <person name="Lindquist E.A."/>
            <person name="Lipzen A."/>
            <person name="Malagnac F."/>
            <person name="Mello A."/>
            <person name="Molinier V."/>
            <person name="Miyauchi S."/>
            <person name="Poulain J."/>
            <person name="Riccioni C."/>
            <person name="Rubini A."/>
            <person name="Sitrit Y."/>
            <person name="Splivallo R."/>
            <person name="Traeger S."/>
            <person name="Wang M."/>
            <person name="Zifcakova L."/>
            <person name="Wipf D."/>
            <person name="Zambonelli A."/>
            <person name="Paolocci F."/>
            <person name="Nowrousian M."/>
            <person name="Ottonello S."/>
            <person name="Baldrian P."/>
            <person name="Spatafora J.W."/>
            <person name="Henrissat B."/>
            <person name="Nagy L.G."/>
            <person name="Aury J.M."/>
            <person name="Wincker P."/>
            <person name="Grigoriev I.V."/>
            <person name="Bonfante P."/>
            <person name="Martin F.M."/>
        </authorList>
    </citation>
    <scope>NUCLEOTIDE SEQUENCE [LARGE SCALE GENOMIC DNA]</scope>
    <source>
        <strain evidence="6 7">CCBAS932</strain>
    </source>
</reference>
<dbReference type="Pfam" id="PF13833">
    <property type="entry name" value="EF-hand_8"/>
    <property type="match status" value="1"/>
</dbReference>
<dbReference type="STRING" id="1392247.A0A3N4L345"/>
<keyword evidence="3" id="KW-0677">Repeat</keyword>
<keyword evidence="4" id="KW-0106">Calcium</keyword>
<dbReference type="InterPro" id="IPR002048">
    <property type="entry name" value="EF_hand_dom"/>
</dbReference>
<dbReference type="InterPro" id="IPR011992">
    <property type="entry name" value="EF-hand-dom_pair"/>
</dbReference>
<dbReference type="SUPFAM" id="SSF47473">
    <property type="entry name" value="EF-hand"/>
    <property type="match status" value="1"/>
</dbReference>
<dbReference type="InterPro" id="IPR018247">
    <property type="entry name" value="EF_Hand_1_Ca_BS"/>
</dbReference>
<feature type="domain" description="EF-hand" evidence="5">
    <location>
        <begin position="121"/>
        <end position="139"/>
    </location>
</feature>
<name>A0A3N4L345_9PEZI</name>
<protein>
    <recommendedName>
        <fullName evidence="1">Calmodulin</fullName>
    </recommendedName>
</protein>
<dbReference type="PANTHER" id="PTHR23048:SF48">
    <property type="entry name" value="CENTRIN 3"/>
    <property type="match status" value="1"/>
</dbReference>
<evidence type="ECO:0000313" key="6">
    <source>
        <dbReference type="EMBL" id="RPB17277.1"/>
    </source>
</evidence>
<dbReference type="InterPro" id="IPR050230">
    <property type="entry name" value="CALM/Myosin/TropC-like"/>
</dbReference>
<dbReference type="GO" id="GO:0016460">
    <property type="term" value="C:myosin II complex"/>
    <property type="evidence" value="ECO:0007669"/>
    <property type="project" value="TreeGrafter"/>
</dbReference>
<dbReference type="FunCoup" id="A0A3N4L345">
    <property type="interactions" value="838"/>
</dbReference>
<dbReference type="Pfam" id="PF00036">
    <property type="entry name" value="EF-hand_1"/>
    <property type="match status" value="1"/>
</dbReference>
<evidence type="ECO:0000256" key="1">
    <source>
        <dbReference type="ARBA" id="ARBA00020786"/>
    </source>
</evidence>
<dbReference type="SMART" id="SM00054">
    <property type="entry name" value="EFh"/>
    <property type="match status" value="1"/>
</dbReference>
<keyword evidence="7" id="KW-1185">Reference proteome</keyword>
<dbReference type="PROSITE" id="PS00018">
    <property type="entry name" value="EF_HAND_1"/>
    <property type="match status" value="1"/>
</dbReference>
<feature type="non-terminal residue" evidence="6">
    <location>
        <position position="1"/>
    </location>
</feature>
<evidence type="ECO:0000256" key="3">
    <source>
        <dbReference type="ARBA" id="ARBA00022737"/>
    </source>
</evidence>
<evidence type="ECO:0000313" key="7">
    <source>
        <dbReference type="Proteomes" id="UP000277580"/>
    </source>
</evidence>
<dbReference type="PROSITE" id="PS50222">
    <property type="entry name" value="EF_HAND_2"/>
    <property type="match status" value="2"/>
</dbReference>